<evidence type="ECO:0000313" key="9">
    <source>
        <dbReference type="Proteomes" id="UP001139158"/>
    </source>
</evidence>
<dbReference type="Pfam" id="PF00496">
    <property type="entry name" value="SBP_bac_5"/>
    <property type="match status" value="1"/>
</dbReference>
<sequence>MQPYIPRPPRHRFRSSSVAAALGLAAALAVPVAAAAPAVAAEDNAPMLKLALTGDIDTLNPFISILATSSNVLRLQYEPLVAYGAEANEEIPGMAESWETSEDGTVWTFSIPEGRQWSDGEPITAEDAEWTFNAIMENDDLKQANGSVLSSVESVEAEDDTTLVITLSEAQAVNPGTELPIVPEHVWSELDDPAGYANDKDTVGSGPFVVDNYDKSAGVTMTTNPNYWRGAAKISGVTWIPYKNSDAAVQALRTGEIDIVSGLTPAQYQALENEPNITTNAGTGRRYQAIGINPGAQTPDGTPMGDGHPALQDVQVRRAVALAIDSDTLLEKVLQGLGDKATGEIPMTYPLYHWDTDELPLAYDPDAANKLLDEAGYEMGPDGVRLDKDGKALSMRLMGRNSDPTHQQMADYVKPWLKEIGIDVSVEMKAPAQVNDDSTVGNYDLYFTGWGIGPDPDFQLSINQCSSRPNADGTGATSENNYCDPEFDELYKAQHAELDQEKRSELVAQAQEMIYNAAVNKVLYYANSLEAYRSDRWEPFVTQPAEGGVITSQNGPWSYYQATPAGELDEAGVVTDDDSNTGMFIGVGGAVLVAGLVAFLLIRRRSATADDRE</sequence>
<proteinExistence type="inferred from homology"/>
<comment type="similarity">
    <text evidence="2">Belongs to the bacterial solute-binding protein 5 family.</text>
</comment>
<dbReference type="Gene3D" id="3.10.105.10">
    <property type="entry name" value="Dipeptide-binding Protein, Domain 3"/>
    <property type="match status" value="1"/>
</dbReference>
<dbReference type="CDD" id="cd00995">
    <property type="entry name" value="PBP2_NikA_DppA_OppA_like"/>
    <property type="match status" value="1"/>
</dbReference>
<keyword evidence="5" id="KW-1133">Transmembrane helix</keyword>
<dbReference type="EMBL" id="JAJFZV010000005">
    <property type="protein sequence ID" value="MCC3297555.1"/>
    <property type="molecule type" value="Genomic_DNA"/>
</dbReference>
<keyword evidence="5" id="KW-0812">Transmembrane</keyword>
<dbReference type="GO" id="GO:0043190">
    <property type="term" value="C:ATP-binding cassette (ABC) transporter complex"/>
    <property type="evidence" value="ECO:0007669"/>
    <property type="project" value="InterPro"/>
</dbReference>
<feature type="chain" id="PRO_5040841198" evidence="6">
    <location>
        <begin position="36"/>
        <end position="613"/>
    </location>
</feature>
<feature type="transmembrane region" description="Helical" evidence="5">
    <location>
        <begin position="583"/>
        <end position="602"/>
    </location>
</feature>
<dbReference type="Gene3D" id="3.40.190.10">
    <property type="entry name" value="Periplasmic binding protein-like II"/>
    <property type="match status" value="1"/>
</dbReference>
<keyword evidence="5" id="KW-0472">Membrane</keyword>
<feature type="domain" description="Solute-binding protein family 5" evidence="7">
    <location>
        <begin position="91"/>
        <end position="464"/>
    </location>
</feature>
<dbReference type="PIRSF" id="PIRSF002741">
    <property type="entry name" value="MppA"/>
    <property type="match status" value="1"/>
</dbReference>
<evidence type="ECO:0000256" key="4">
    <source>
        <dbReference type="ARBA" id="ARBA00022729"/>
    </source>
</evidence>
<dbReference type="GO" id="GO:0015833">
    <property type="term" value="P:peptide transport"/>
    <property type="evidence" value="ECO:0007669"/>
    <property type="project" value="TreeGrafter"/>
</dbReference>
<accession>A0A9X1ME57</accession>
<keyword evidence="3" id="KW-0813">Transport</keyword>
<evidence type="ECO:0000256" key="5">
    <source>
        <dbReference type="SAM" id="Phobius"/>
    </source>
</evidence>
<keyword evidence="4 6" id="KW-0732">Signal</keyword>
<evidence type="ECO:0000313" key="8">
    <source>
        <dbReference type="EMBL" id="MCC3297555.1"/>
    </source>
</evidence>
<feature type="signal peptide" evidence="6">
    <location>
        <begin position="1"/>
        <end position="35"/>
    </location>
</feature>
<dbReference type="PANTHER" id="PTHR30290">
    <property type="entry name" value="PERIPLASMIC BINDING COMPONENT OF ABC TRANSPORTER"/>
    <property type="match status" value="1"/>
</dbReference>
<dbReference type="GO" id="GO:1904680">
    <property type="term" value="F:peptide transmembrane transporter activity"/>
    <property type="evidence" value="ECO:0007669"/>
    <property type="project" value="TreeGrafter"/>
</dbReference>
<comment type="subcellular location">
    <subcellularLocation>
        <location evidence="1">Cell envelope</location>
    </subcellularLocation>
</comment>
<dbReference type="PANTHER" id="PTHR30290:SF10">
    <property type="entry name" value="PERIPLASMIC OLIGOPEPTIDE-BINDING PROTEIN-RELATED"/>
    <property type="match status" value="1"/>
</dbReference>
<evidence type="ECO:0000256" key="6">
    <source>
        <dbReference type="SAM" id="SignalP"/>
    </source>
</evidence>
<gene>
    <name evidence="8" type="ORF">LJ757_07005</name>
</gene>
<dbReference type="InterPro" id="IPR030678">
    <property type="entry name" value="Peptide/Ni-bd"/>
</dbReference>
<dbReference type="RefSeq" id="WP_227895441.1">
    <property type="nucleotide sequence ID" value="NZ_CP099466.1"/>
</dbReference>
<evidence type="ECO:0000256" key="2">
    <source>
        <dbReference type="ARBA" id="ARBA00005695"/>
    </source>
</evidence>
<reference evidence="8" key="1">
    <citation type="submission" date="2021-10" db="EMBL/GenBank/DDBJ databases">
        <title>Novel species in genus Arthrobacter.</title>
        <authorList>
            <person name="Liu Y."/>
        </authorList>
    </citation>
    <scope>NUCLEOTIDE SEQUENCE</scope>
    <source>
        <strain evidence="8">Zg-Y453</strain>
    </source>
</reference>
<dbReference type="AlphaFoldDB" id="A0A9X1ME57"/>
<evidence type="ECO:0000256" key="1">
    <source>
        <dbReference type="ARBA" id="ARBA00004196"/>
    </source>
</evidence>
<evidence type="ECO:0000256" key="3">
    <source>
        <dbReference type="ARBA" id="ARBA00022448"/>
    </source>
</evidence>
<protein>
    <submittedName>
        <fullName evidence="8">ABC transporter substrate-binding protein</fullName>
    </submittedName>
</protein>
<dbReference type="Proteomes" id="UP001139158">
    <property type="component" value="Unassembled WGS sequence"/>
</dbReference>
<comment type="caution">
    <text evidence="8">The sequence shown here is derived from an EMBL/GenBank/DDBJ whole genome shotgun (WGS) entry which is preliminary data.</text>
</comment>
<dbReference type="InterPro" id="IPR039424">
    <property type="entry name" value="SBP_5"/>
</dbReference>
<organism evidence="8 9">
    <name type="scientific">Arthrobacter caoxuetaonis</name>
    <dbReference type="NCBI Taxonomy" id="2886935"/>
    <lineage>
        <taxon>Bacteria</taxon>
        <taxon>Bacillati</taxon>
        <taxon>Actinomycetota</taxon>
        <taxon>Actinomycetes</taxon>
        <taxon>Micrococcales</taxon>
        <taxon>Micrococcaceae</taxon>
        <taxon>Arthrobacter</taxon>
    </lineage>
</organism>
<keyword evidence="9" id="KW-1185">Reference proteome</keyword>
<evidence type="ECO:0000259" key="7">
    <source>
        <dbReference type="Pfam" id="PF00496"/>
    </source>
</evidence>
<dbReference type="InterPro" id="IPR000914">
    <property type="entry name" value="SBP_5_dom"/>
</dbReference>
<dbReference type="SUPFAM" id="SSF53850">
    <property type="entry name" value="Periplasmic binding protein-like II"/>
    <property type="match status" value="1"/>
</dbReference>
<dbReference type="GO" id="GO:0030313">
    <property type="term" value="C:cell envelope"/>
    <property type="evidence" value="ECO:0007669"/>
    <property type="project" value="UniProtKB-SubCell"/>
</dbReference>
<name>A0A9X1ME57_9MICC</name>
<dbReference type="GO" id="GO:0042597">
    <property type="term" value="C:periplasmic space"/>
    <property type="evidence" value="ECO:0007669"/>
    <property type="project" value="UniProtKB-ARBA"/>
</dbReference>